<sequence length="90" mass="10074">MGKSYRIISDSAAAESGQRRPSSEWLVTGKSGCGSTRASRNITDLELQTIPYDTHGVAGSKDVGLKLFHRRRRCKWKPRRKVPCDIRAIT</sequence>
<gene>
    <name evidence="2" type="ORF">RRG08_027693</name>
</gene>
<evidence type="ECO:0000256" key="1">
    <source>
        <dbReference type="SAM" id="MobiDB-lite"/>
    </source>
</evidence>
<accession>A0AAE0XN90</accession>
<comment type="caution">
    <text evidence="2">The sequence shown here is derived from an EMBL/GenBank/DDBJ whole genome shotgun (WGS) entry which is preliminary data.</text>
</comment>
<evidence type="ECO:0000313" key="3">
    <source>
        <dbReference type="Proteomes" id="UP001283361"/>
    </source>
</evidence>
<organism evidence="2 3">
    <name type="scientific">Elysia crispata</name>
    <name type="common">lettuce slug</name>
    <dbReference type="NCBI Taxonomy" id="231223"/>
    <lineage>
        <taxon>Eukaryota</taxon>
        <taxon>Metazoa</taxon>
        <taxon>Spiralia</taxon>
        <taxon>Lophotrochozoa</taxon>
        <taxon>Mollusca</taxon>
        <taxon>Gastropoda</taxon>
        <taxon>Heterobranchia</taxon>
        <taxon>Euthyneura</taxon>
        <taxon>Panpulmonata</taxon>
        <taxon>Sacoglossa</taxon>
        <taxon>Placobranchoidea</taxon>
        <taxon>Plakobranchidae</taxon>
        <taxon>Elysia</taxon>
    </lineage>
</organism>
<dbReference type="EMBL" id="JAWDGP010008052">
    <property type="protein sequence ID" value="KAK3696250.1"/>
    <property type="molecule type" value="Genomic_DNA"/>
</dbReference>
<keyword evidence="3" id="KW-1185">Reference proteome</keyword>
<proteinExistence type="predicted"/>
<reference evidence="2" key="1">
    <citation type="journal article" date="2023" name="G3 (Bethesda)">
        <title>A reference genome for the long-term kleptoplast-retaining sea slug Elysia crispata morphotype clarki.</title>
        <authorList>
            <person name="Eastman K.E."/>
            <person name="Pendleton A.L."/>
            <person name="Shaikh M.A."/>
            <person name="Suttiyut T."/>
            <person name="Ogas R."/>
            <person name="Tomko P."/>
            <person name="Gavelis G."/>
            <person name="Widhalm J.R."/>
            <person name="Wisecaver J.H."/>
        </authorList>
    </citation>
    <scope>NUCLEOTIDE SEQUENCE</scope>
    <source>
        <strain evidence="2">ECLA1</strain>
    </source>
</reference>
<dbReference type="Proteomes" id="UP001283361">
    <property type="component" value="Unassembled WGS sequence"/>
</dbReference>
<name>A0AAE0XN90_9GAST</name>
<feature type="region of interest" description="Disordered" evidence="1">
    <location>
        <begin position="1"/>
        <end position="31"/>
    </location>
</feature>
<evidence type="ECO:0000313" key="2">
    <source>
        <dbReference type="EMBL" id="KAK3696250.1"/>
    </source>
</evidence>
<protein>
    <submittedName>
        <fullName evidence="2">Uncharacterized protein</fullName>
    </submittedName>
</protein>
<dbReference type="AlphaFoldDB" id="A0AAE0XN90"/>